<dbReference type="InterPro" id="IPR033132">
    <property type="entry name" value="GH_1_N_CS"/>
</dbReference>
<dbReference type="PROSITE" id="PS00653">
    <property type="entry name" value="GLYCOSYL_HYDROL_F1_2"/>
    <property type="match status" value="1"/>
</dbReference>
<evidence type="ECO:0000256" key="3">
    <source>
        <dbReference type="PROSITE-ProRule" id="PRU10055"/>
    </source>
</evidence>
<protein>
    <submittedName>
        <fullName evidence="6">Aryl-phospho-beta-D-glucosidase BglC</fullName>
    </submittedName>
</protein>
<evidence type="ECO:0000256" key="5">
    <source>
        <dbReference type="RuleBase" id="RU004468"/>
    </source>
</evidence>
<proteinExistence type="inferred from homology"/>
<keyword evidence="2 5" id="KW-0326">Glycosidase</keyword>
<keyword evidence="5" id="KW-0378">Hydrolase</keyword>
<gene>
    <name evidence="6" type="primary">bglC</name>
    <name evidence="6" type="ORF">GCM10007111_21390</name>
</gene>
<name>A0ABQ2DJ72_9BACI</name>
<dbReference type="Pfam" id="PF00232">
    <property type="entry name" value="Glyco_hydro_1"/>
    <property type="match status" value="1"/>
</dbReference>
<reference evidence="7" key="1">
    <citation type="journal article" date="2019" name="Int. J. Syst. Evol. Microbiol.">
        <title>The Global Catalogue of Microorganisms (GCM) 10K type strain sequencing project: providing services to taxonomists for standard genome sequencing and annotation.</title>
        <authorList>
            <consortium name="The Broad Institute Genomics Platform"/>
            <consortium name="The Broad Institute Genome Sequencing Center for Infectious Disease"/>
            <person name="Wu L."/>
            <person name="Ma J."/>
        </authorList>
    </citation>
    <scope>NUCLEOTIDE SEQUENCE [LARGE SCALE GENOMIC DNA]</scope>
    <source>
        <strain evidence="7">JCM 30071</strain>
    </source>
</reference>
<organism evidence="6 7">
    <name type="scientific">Virgibacillus kapii</name>
    <dbReference type="NCBI Taxonomy" id="1638645"/>
    <lineage>
        <taxon>Bacteria</taxon>
        <taxon>Bacillati</taxon>
        <taxon>Bacillota</taxon>
        <taxon>Bacilli</taxon>
        <taxon>Bacillales</taxon>
        <taxon>Bacillaceae</taxon>
        <taxon>Virgibacillus</taxon>
    </lineage>
</organism>
<sequence length="458" mass="52679">MEHQKRTSFPNHFLWGSASAAYQVEGAWNKAGKGPSVWDIFTKKEGMTYKGTNGDVAVDHYHRYREDVALMAEMGLKAYRFSIAWSRIYPIGKGKVNEQGLQFYDDLINELLSYDIEPIITVYHWDVPQALMDEYGAWESRKIIDDFTKYCITLFKRYGDRVTYWVTMNEQNVFIGLGYQAGIHPPGVKDTKRMYQANHIANVANAKVIQAFRNYVPAGKVEPSFAYMPGYPLDSKPDNVLAFENVEEQRNYWWMDIYAFGQYPQIMWNFLEAHSLAPVVEPGDMELLKEAKPDFMGVNYYRSGTVESNPLDGISMGTMNTTGKKGTSSESGVPGLFKTVKNPFLEVTNWDWEIDPIGLRIGLRRIANRYGLPVLITENGLGEFDEVEANGFINDDYRIAYIKAHIEQVQQAISDGVEVLGYCTWSFTDLLSWLNGYQKRYGFVYVDRNEWNERDLRK</sequence>
<evidence type="ECO:0000256" key="1">
    <source>
        <dbReference type="ARBA" id="ARBA00010838"/>
    </source>
</evidence>
<dbReference type="PANTHER" id="PTHR10353:SF136">
    <property type="entry name" value="ARYL-PHOSPHO-BETA-D-GLUCOSIDASE BGLC"/>
    <property type="match status" value="1"/>
</dbReference>
<evidence type="ECO:0000313" key="7">
    <source>
        <dbReference type="Proteomes" id="UP000634435"/>
    </source>
</evidence>
<dbReference type="Gene3D" id="3.20.20.80">
    <property type="entry name" value="Glycosidases"/>
    <property type="match status" value="1"/>
</dbReference>
<feature type="active site" description="Nucleophile" evidence="3">
    <location>
        <position position="378"/>
    </location>
</feature>
<dbReference type="SUPFAM" id="SSF51445">
    <property type="entry name" value="(Trans)glycosidases"/>
    <property type="match status" value="1"/>
</dbReference>
<dbReference type="Proteomes" id="UP000634435">
    <property type="component" value="Unassembled WGS sequence"/>
</dbReference>
<dbReference type="PRINTS" id="PR00131">
    <property type="entry name" value="GLHYDRLASE1"/>
</dbReference>
<evidence type="ECO:0000256" key="4">
    <source>
        <dbReference type="RuleBase" id="RU003690"/>
    </source>
</evidence>
<evidence type="ECO:0000313" key="6">
    <source>
        <dbReference type="EMBL" id="GGJ59066.1"/>
    </source>
</evidence>
<comment type="caution">
    <text evidence="6">The sequence shown here is derived from an EMBL/GenBank/DDBJ whole genome shotgun (WGS) entry which is preliminary data.</text>
</comment>
<dbReference type="PROSITE" id="PS00572">
    <property type="entry name" value="GLYCOSYL_HYDROL_F1_1"/>
    <property type="match status" value="1"/>
</dbReference>
<evidence type="ECO:0000256" key="2">
    <source>
        <dbReference type="ARBA" id="ARBA00023295"/>
    </source>
</evidence>
<comment type="similarity">
    <text evidence="1 4">Belongs to the glycosyl hydrolase 1 family.</text>
</comment>
<dbReference type="PANTHER" id="PTHR10353">
    <property type="entry name" value="GLYCOSYL HYDROLASE"/>
    <property type="match status" value="1"/>
</dbReference>
<dbReference type="InterPro" id="IPR001360">
    <property type="entry name" value="Glyco_hydro_1"/>
</dbReference>
<dbReference type="EMBL" id="BMPN01000003">
    <property type="protein sequence ID" value="GGJ59066.1"/>
    <property type="molecule type" value="Genomic_DNA"/>
</dbReference>
<dbReference type="InterPro" id="IPR018120">
    <property type="entry name" value="Glyco_hydro_1_AS"/>
</dbReference>
<accession>A0ABQ2DJ72</accession>
<keyword evidence="7" id="KW-1185">Reference proteome</keyword>
<dbReference type="InterPro" id="IPR017853">
    <property type="entry name" value="GH"/>
</dbReference>